<name>S3ZB34_9ACTN</name>
<gene>
    <name evidence="2" type="ORF">STRAU_6606</name>
</gene>
<evidence type="ECO:0000256" key="1">
    <source>
        <dbReference type="SAM" id="MobiDB-lite"/>
    </source>
</evidence>
<sequence length="737" mass="81618">MVEPLAERARALYEQAELRLLGIIARQLADGLDAPGWVERKLAAVQSLRRASQGVVDELGKAMQLGVFDVVAEAYNVGHRAAVAELGALSDEARALVDDVTPNAQAVDRLAAETIDRVTSTHRSILRAVVDTFRAIVAEVTATPLLGIGTRRRATQDAMRRFADAGIRAFTDRAGRRWQLTSYAEMAVRTSVGRAATEAHMRTLSDAGVELVVVSDAPRECPLCRPWEGRVLAIEGPTGERTVEVEHALNDGRMIPVRVAGTLDEARLAGFQHPNCRHSVSAYTPGLTRTEAAESDPAGYEAGQRQRAIERRIRQYKRREAAAITPEAQRAARLKVRQWQGAMRDHLAAHPDLRRLRHREQPGASNLPEPRREATPEQVDAARLWSGDERTPREMSDEQLAAAEGSRLLDDRARARVEAEADRRDLDDLLARIRLGGRLAGDLLAFSDHELATVFGHLDDGDTLRVMAEMDRRDVAARLPEARADLVGLSEAQLADRARNVDDEAERLAIATEAHRRRLLADLFPGGHLAADLSGVGDEVLGWALRYTQPHEAERIAAELDRRYPAELPEPSNATGPEAQLADARAIDEALAPAPGAAAWAVVFSDPPDDPYVGMTATERWIAEREEAQQSAQAAYTRAEIRELYREHCYRQWLAAEDWCRGYLLNRRAQAQGIDPESLFSGPAHVAFARASEELRRYWSEVEPRLTLAEYTEKLTGVRTAEGDRARRSLGDQQNRF</sequence>
<proteinExistence type="predicted"/>
<keyword evidence="3" id="KW-1185">Reference proteome</keyword>
<dbReference type="EMBL" id="AOPZ01000422">
    <property type="protein sequence ID" value="EPH40343.1"/>
    <property type="molecule type" value="Genomic_DNA"/>
</dbReference>
<dbReference type="InterPro" id="IPR009319">
    <property type="entry name" value="Phage_A118_VSP1"/>
</dbReference>
<evidence type="ECO:0008006" key="4">
    <source>
        <dbReference type="Google" id="ProtNLM"/>
    </source>
</evidence>
<organism evidence="2 3">
    <name type="scientific">Streptomyces aurantiacus JA 4570</name>
    <dbReference type="NCBI Taxonomy" id="1286094"/>
    <lineage>
        <taxon>Bacteria</taxon>
        <taxon>Bacillati</taxon>
        <taxon>Actinomycetota</taxon>
        <taxon>Actinomycetes</taxon>
        <taxon>Kitasatosporales</taxon>
        <taxon>Streptomycetaceae</taxon>
        <taxon>Streptomyces</taxon>
        <taxon>Streptomyces aurantiacus group</taxon>
    </lineage>
</organism>
<reference evidence="2 3" key="1">
    <citation type="submission" date="2013-02" db="EMBL/GenBank/DDBJ databases">
        <title>Draft Genome Sequence of Streptomyces aurantiacus, Which Produces Setomimycin.</title>
        <authorList>
            <person name="Gruening B.A."/>
            <person name="Praeg A."/>
            <person name="Erxleben A."/>
            <person name="Guenther S."/>
            <person name="Mueller M."/>
        </authorList>
    </citation>
    <scope>NUCLEOTIDE SEQUENCE [LARGE SCALE GENOMIC DNA]</scope>
    <source>
        <strain evidence="2 3">JA 4570</strain>
    </source>
</reference>
<evidence type="ECO:0000313" key="3">
    <source>
        <dbReference type="Proteomes" id="UP000014629"/>
    </source>
</evidence>
<protein>
    <recommendedName>
        <fullName evidence="4">Phage minor capsid protein 2</fullName>
    </recommendedName>
</protein>
<dbReference type="GO" id="GO:0005198">
    <property type="term" value="F:structural molecule activity"/>
    <property type="evidence" value="ECO:0007669"/>
    <property type="project" value="InterPro"/>
</dbReference>
<dbReference type="Pfam" id="PF06152">
    <property type="entry name" value="Phage_min_cap2"/>
    <property type="match status" value="1"/>
</dbReference>
<dbReference type="Proteomes" id="UP000014629">
    <property type="component" value="Unassembled WGS sequence"/>
</dbReference>
<dbReference type="OrthoDB" id="3197444at2"/>
<accession>S3ZB34</accession>
<dbReference type="AlphaFoldDB" id="S3ZB34"/>
<comment type="caution">
    <text evidence="2">The sequence shown here is derived from an EMBL/GenBank/DDBJ whole genome shotgun (WGS) entry which is preliminary data.</text>
</comment>
<evidence type="ECO:0000313" key="2">
    <source>
        <dbReference type="EMBL" id="EPH40343.1"/>
    </source>
</evidence>
<dbReference type="PATRIC" id="fig|1286094.4.peg.6525"/>
<feature type="region of interest" description="Disordered" evidence="1">
    <location>
        <begin position="348"/>
        <end position="378"/>
    </location>
</feature>